<dbReference type="SUPFAM" id="SSF53955">
    <property type="entry name" value="Lysozyme-like"/>
    <property type="match status" value="1"/>
</dbReference>
<dbReference type="InterPro" id="IPR031922">
    <property type="entry name" value="Pesticin_C"/>
</dbReference>
<comment type="caution">
    <text evidence="5">The sequence shown here is derived from an EMBL/GenBank/DDBJ whole genome shotgun (WGS) entry which is preliminary data.</text>
</comment>
<evidence type="ECO:0000256" key="3">
    <source>
        <dbReference type="SAM" id="MobiDB-lite"/>
    </source>
</evidence>
<dbReference type="GO" id="GO:0003796">
    <property type="term" value="F:lysozyme activity"/>
    <property type="evidence" value="ECO:0007669"/>
    <property type="project" value="InterPro"/>
</dbReference>
<sequence length="305" mass="33450">MGPMIALRSDKPRPDSASRGRASAAVGFMLAMAALLGWAPDTRGQDSSLPPCPDPGMCFINQEAKDAWAEAQGCRFDDEAPEGDACTEAWRLDEDFLEESEGALVLDGYIPRRNGEILGQSGVTISTGIDLGQQSATGTRGILDDYIAEHGNGGNVDVDALMDRLDPYFGLRRQDAANALAAAPLSVTQAEAELLAEAFKFHFLNQIADQFDAENELGMNFRQLPSEAQTVIMDFAYQYGLSDTAGNIRRTFWGHVYRGEWMQLAEWLDSNPDPYTSRRRREGELLQDAIDNHRIPNTGDPCPGE</sequence>
<reference evidence="5 6" key="1">
    <citation type="submission" date="2019-06" db="EMBL/GenBank/DDBJ databases">
        <title>Lysobacter alkalisoli sp. nov. isolated from saline soil.</title>
        <authorList>
            <person name="Sun J.-Q."/>
            <person name="Xu L."/>
        </authorList>
    </citation>
    <scope>NUCLEOTIDE SEQUENCE [LARGE SCALE GENOMIC DNA]</scope>
    <source>
        <strain evidence="5 6">JCM 31130</strain>
    </source>
</reference>
<keyword evidence="2" id="KW-0081">Bacteriolytic enzyme</keyword>
<name>A0A508AAV3_9GAMM</name>
<keyword evidence="1" id="KW-0929">Antimicrobial</keyword>
<dbReference type="Gene3D" id="1.10.530.40">
    <property type="match status" value="1"/>
</dbReference>
<dbReference type="CDD" id="cd16902">
    <property type="entry name" value="pesticin_lyz"/>
    <property type="match status" value="1"/>
</dbReference>
<evidence type="ECO:0000256" key="1">
    <source>
        <dbReference type="ARBA" id="ARBA00022529"/>
    </source>
</evidence>
<evidence type="ECO:0000259" key="4">
    <source>
        <dbReference type="Pfam" id="PF16754"/>
    </source>
</evidence>
<dbReference type="InterPro" id="IPR023346">
    <property type="entry name" value="Lysozyme-like_dom_sf"/>
</dbReference>
<gene>
    <name evidence="5" type="ORF">FKV25_07580</name>
</gene>
<dbReference type="InterPro" id="IPR023347">
    <property type="entry name" value="Lysozyme_dom_sf"/>
</dbReference>
<organism evidence="5 6">
    <name type="scientific">Marilutibacter aestuarii</name>
    <dbReference type="NCBI Taxonomy" id="1706195"/>
    <lineage>
        <taxon>Bacteria</taxon>
        <taxon>Pseudomonadati</taxon>
        <taxon>Pseudomonadota</taxon>
        <taxon>Gammaproteobacteria</taxon>
        <taxon>Lysobacterales</taxon>
        <taxon>Lysobacteraceae</taxon>
        <taxon>Marilutibacter</taxon>
    </lineage>
</organism>
<dbReference type="GO" id="GO:0042742">
    <property type="term" value="P:defense response to bacterium"/>
    <property type="evidence" value="ECO:0007669"/>
    <property type="project" value="UniProtKB-KW"/>
</dbReference>
<proteinExistence type="predicted"/>
<feature type="compositionally biased region" description="Basic and acidic residues" evidence="3">
    <location>
        <begin position="8"/>
        <end position="18"/>
    </location>
</feature>
<keyword evidence="6" id="KW-1185">Reference proteome</keyword>
<accession>A0A508AAV3</accession>
<feature type="domain" description="Pesticin C-terminal" evidence="4">
    <location>
        <begin position="92"/>
        <end position="261"/>
    </location>
</feature>
<protein>
    <recommendedName>
        <fullName evidence="4">Pesticin C-terminal domain-containing protein</fullName>
    </recommendedName>
</protein>
<dbReference type="OrthoDB" id="8808411at2"/>
<dbReference type="GO" id="GO:0031640">
    <property type="term" value="P:killing of cells of another organism"/>
    <property type="evidence" value="ECO:0007669"/>
    <property type="project" value="UniProtKB-KW"/>
</dbReference>
<dbReference type="Proteomes" id="UP000318212">
    <property type="component" value="Unassembled WGS sequence"/>
</dbReference>
<dbReference type="AlphaFoldDB" id="A0A508AAV3"/>
<evidence type="ECO:0000256" key="2">
    <source>
        <dbReference type="ARBA" id="ARBA00022638"/>
    </source>
</evidence>
<dbReference type="EMBL" id="VICE01000071">
    <property type="protein sequence ID" value="TQD45681.1"/>
    <property type="molecule type" value="Genomic_DNA"/>
</dbReference>
<feature type="region of interest" description="Disordered" evidence="3">
    <location>
        <begin position="1"/>
        <end position="20"/>
    </location>
</feature>
<dbReference type="Pfam" id="PF16754">
    <property type="entry name" value="Pesticin"/>
    <property type="match status" value="1"/>
</dbReference>
<evidence type="ECO:0000313" key="5">
    <source>
        <dbReference type="EMBL" id="TQD45681.1"/>
    </source>
</evidence>
<evidence type="ECO:0000313" key="6">
    <source>
        <dbReference type="Proteomes" id="UP000318212"/>
    </source>
</evidence>